<evidence type="ECO:0000313" key="4">
    <source>
        <dbReference type="Proteomes" id="UP001589814"/>
    </source>
</evidence>
<sequence length="415" mass="45795">MSAEPSGGVLFARQPIYDRQLVVRGYELLFRPLDGGPINPADFDGNRATSQVLLNAFTVTDIHEACEGRPAWVNFTAETLQQGLPFSPETLIIEVLEDIKPDEAVINTLKALKKRGFRLALDDYNLPGADHPLLALADIVKLEFPAYSASELHSVTDTLRQHSNARLLAEKIETEEDFASALEAGCTLFQGYYLARPQTVHGRTIPVSRVNLLALLAQLNAPDISLRNMALTIQNDPFLSVRLLRLANSVWAEQRQPVTSLNAAVTKLGLTRIRSLASLLLLARFEEKPHALQRMAMLRAHFCQHLAAGIADDKAEMGFTIGLFSMLDSFIDQPLKQVLEVIHVHPLISAALLERSGSLGLILQTVIDYQNASWRNIEWSRLAELGISANQVSRCYQLALQNTSRDALVSSGTTA</sequence>
<keyword evidence="4" id="KW-1185">Reference proteome</keyword>
<evidence type="ECO:0000259" key="1">
    <source>
        <dbReference type="PROSITE" id="PS50883"/>
    </source>
</evidence>
<dbReference type="InterPro" id="IPR014408">
    <property type="entry name" value="dGMP_Pdiesterase_EAL/HD-GYP"/>
</dbReference>
<dbReference type="InterPro" id="IPR035919">
    <property type="entry name" value="EAL_sf"/>
</dbReference>
<dbReference type="Gene3D" id="1.10.3210.10">
    <property type="entry name" value="Hypothetical protein af1432"/>
    <property type="match status" value="1"/>
</dbReference>
<dbReference type="PANTHER" id="PTHR33525:SF4">
    <property type="entry name" value="CYCLIC DI-GMP PHOSPHODIESTERASE CDGJ"/>
    <property type="match status" value="1"/>
</dbReference>
<feature type="domain" description="HDOD" evidence="2">
    <location>
        <begin position="205"/>
        <end position="390"/>
    </location>
</feature>
<dbReference type="PIRSF" id="PIRSF003180">
    <property type="entry name" value="DiGMPpdiest_YuxH"/>
    <property type="match status" value="1"/>
</dbReference>
<name>A0ABV6G839_9GAMM</name>
<dbReference type="CDD" id="cd01948">
    <property type="entry name" value="EAL"/>
    <property type="match status" value="1"/>
</dbReference>
<protein>
    <submittedName>
        <fullName evidence="3">EAL and HDOD domain-containing protein</fullName>
    </submittedName>
</protein>
<dbReference type="Pfam" id="PF00563">
    <property type="entry name" value="EAL"/>
    <property type="match status" value="1"/>
</dbReference>
<dbReference type="PROSITE" id="PS50883">
    <property type="entry name" value="EAL"/>
    <property type="match status" value="1"/>
</dbReference>
<dbReference type="Proteomes" id="UP001589814">
    <property type="component" value="Unassembled WGS sequence"/>
</dbReference>
<dbReference type="EMBL" id="JBHLVX010000060">
    <property type="protein sequence ID" value="MFC0269571.1"/>
    <property type="molecule type" value="Genomic_DNA"/>
</dbReference>
<dbReference type="SUPFAM" id="SSF141868">
    <property type="entry name" value="EAL domain-like"/>
    <property type="match status" value="1"/>
</dbReference>
<dbReference type="Pfam" id="PF08668">
    <property type="entry name" value="HDOD"/>
    <property type="match status" value="1"/>
</dbReference>
<dbReference type="SMART" id="SM00052">
    <property type="entry name" value="EAL"/>
    <property type="match status" value="1"/>
</dbReference>
<dbReference type="Gene3D" id="3.20.20.450">
    <property type="entry name" value="EAL domain"/>
    <property type="match status" value="1"/>
</dbReference>
<reference evidence="3 4" key="1">
    <citation type="submission" date="2024-09" db="EMBL/GenBank/DDBJ databases">
        <authorList>
            <person name="Sun Q."/>
            <person name="Mori K."/>
        </authorList>
    </citation>
    <scope>NUCLEOTIDE SEQUENCE [LARGE SCALE GENOMIC DNA]</scope>
    <source>
        <strain evidence="3 4">CCM 7415</strain>
    </source>
</reference>
<accession>A0ABV6G839</accession>
<evidence type="ECO:0000259" key="2">
    <source>
        <dbReference type="PROSITE" id="PS51833"/>
    </source>
</evidence>
<dbReference type="PROSITE" id="PS51833">
    <property type="entry name" value="HDOD"/>
    <property type="match status" value="1"/>
</dbReference>
<feature type="domain" description="EAL" evidence="1">
    <location>
        <begin position="1"/>
        <end position="211"/>
    </location>
</feature>
<organism evidence="3 4">
    <name type="scientific">Kushneria aurantia</name>
    <dbReference type="NCBI Taxonomy" id="504092"/>
    <lineage>
        <taxon>Bacteria</taxon>
        <taxon>Pseudomonadati</taxon>
        <taxon>Pseudomonadota</taxon>
        <taxon>Gammaproteobacteria</taxon>
        <taxon>Oceanospirillales</taxon>
        <taxon>Halomonadaceae</taxon>
        <taxon>Kushneria</taxon>
    </lineage>
</organism>
<dbReference type="SUPFAM" id="SSF109604">
    <property type="entry name" value="HD-domain/PDEase-like"/>
    <property type="match status" value="1"/>
</dbReference>
<comment type="caution">
    <text evidence="3">The sequence shown here is derived from an EMBL/GenBank/DDBJ whole genome shotgun (WGS) entry which is preliminary data.</text>
</comment>
<proteinExistence type="predicted"/>
<evidence type="ECO:0000313" key="3">
    <source>
        <dbReference type="EMBL" id="MFC0269571.1"/>
    </source>
</evidence>
<dbReference type="InterPro" id="IPR052340">
    <property type="entry name" value="RNase_Y/CdgJ"/>
</dbReference>
<dbReference type="InterPro" id="IPR013976">
    <property type="entry name" value="HDOD"/>
</dbReference>
<dbReference type="InterPro" id="IPR001633">
    <property type="entry name" value="EAL_dom"/>
</dbReference>
<dbReference type="RefSeq" id="WP_019951207.1">
    <property type="nucleotide sequence ID" value="NZ_JBHLVX010000060.1"/>
</dbReference>
<dbReference type="PANTHER" id="PTHR33525">
    <property type="match status" value="1"/>
</dbReference>
<gene>
    <name evidence="3" type="ORF">ACFFHW_16510</name>
</gene>